<keyword evidence="2" id="KW-1185">Reference proteome</keyword>
<dbReference type="OrthoDB" id="10395119at2759"/>
<organism evidence="3">
    <name type="scientific">Echinostoma caproni</name>
    <dbReference type="NCBI Taxonomy" id="27848"/>
    <lineage>
        <taxon>Eukaryota</taxon>
        <taxon>Metazoa</taxon>
        <taxon>Spiralia</taxon>
        <taxon>Lophotrochozoa</taxon>
        <taxon>Platyhelminthes</taxon>
        <taxon>Trematoda</taxon>
        <taxon>Digenea</taxon>
        <taxon>Plagiorchiida</taxon>
        <taxon>Echinostomata</taxon>
        <taxon>Echinostomatoidea</taxon>
        <taxon>Echinostomatidae</taxon>
        <taxon>Echinostoma</taxon>
    </lineage>
</organism>
<reference evidence="3" key="1">
    <citation type="submission" date="2016-06" db="UniProtKB">
        <authorList>
            <consortium name="WormBaseParasite"/>
        </authorList>
    </citation>
    <scope>IDENTIFICATION</scope>
</reference>
<dbReference type="WBParaSite" id="ECPE_0001390701-mRNA-1">
    <property type="protein sequence ID" value="ECPE_0001390701-mRNA-1"/>
    <property type="gene ID" value="ECPE_0001390701"/>
</dbReference>
<proteinExistence type="predicted"/>
<gene>
    <name evidence="1" type="ORF">ECPE_LOCUS13867</name>
</gene>
<accession>A0A183B3T2</accession>
<dbReference type="Proteomes" id="UP000272942">
    <property type="component" value="Unassembled WGS sequence"/>
</dbReference>
<name>A0A183B3T2_9TREM</name>
<sequence>MAAQIRKRNAATCHMWKRLHSAYHCRPGYKQPSDFVIRQIPDRLIPGLLELQYYQQEIRRLRAIQVSFIYLI</sequence>
<dbReference type="EMBL" id="UZAN01056165">
    <property type="protein sequence ID" value="VDP91139.1"/>
    <property type="molecule type" value="Genomic_DNA"/>
</dbReference>
<protein>
    <submittedName>
        <fullName evidence="3">Histone domain-containing protein</fullName>
    </submittedName>
</protein>
<evidence type="ECO:0000313" key="3">
    <source>
        <dbReference type="WBParaSite" id="ECPE_0001390701-mRNA-1"/>
    </source>
</evidence>
<evidence type="ECO:0000313" key="1">
    <source>
        <dbReference type="EMBL" id="VDP91139.1"/>
    </source>
</evidence>
<evidence type="ECO:0000313" key="2">
    <source>
        <dbReference type="Proteomes" id="UP000272942"/>
    </source>
</evidence>
<reference evidence="1 2" key="2">
    <citation type="submission" date="2018-11" db="EMBL/GenBank/DDBJ databases">
        <authorList>
            <consortium name="Pathogen Informatics"/>
        </authorList>
    </citation>
    <scope>NUCLEOTIDE SEQUENCE [LARGE SCALE GENOMIC DNA]</scope>
    <source>
        <strain evidence="1 2">Egypt</strain>
    </source>
</reference>
<dbReference type="AlphaFoldDB" id="A0A183B3T2"/>